<evidence type="ECO:0000256" key="1">
    <source>
        <dbReference type="ARBA" id="ARBA00005033"/>
    </source>
</evidence>
<comment type="pathway">
    <text evidence="1 7">Cofactor biosynthesis; (R)-pantothenate biosynthesis; (R)-pantoate from 3-methyl-2-oxobutanoate: step 1/2.</text>
</comment>
<dbReference type="FunFam" id="3.20.20.60:FF:000003">
    <property type="entry name" value="3-methyl-2-oxobutanoate hydroxymethyltransferase"/>
    <property type="match status" value="1"/>
</dbReference>
<dbReference type="UniPathway" id="UPA00028">
    <property type="reaction ID" value="UER00003"/>
</dbReference>
<feature type="binding site" evidence="7 10">
    <location>
        <position position="85"/>
    </location>
    <ligand>
        <name>Mg(2+)</name>
        <dbReference type="ChEBI" id="CHEBI:18420"/>
    </ligand>
</feature>
<proteinExistence type="inferred from homology"/>
<dbReference type="PANTHER" id="PTHR20881:SF0">
    <property type="entry name" value="3-METHYL-2-OXOBUTANOATE HYDROXYMETHYLTRANSFERASE"/>
    <property type="match status" value="1"/>
</dbReference>
<dbReference type="GO" id="GO:0015940">
    <property type="term" value="P:pantothenate biosynthetic process"/>
    <property type="evidence" value="ECO:0007669"/>
    <property type="project" value="UniProtKB-UniRule"/>
</dbReference>
<evidence type="ECO:0000256" key="9">
    <source>
        <dbReference type="PIRSR" id="PIRSR000388-2"/>
    </source>
</evidence>
<keyword evidence="7 10" id="KW-0479">Metal-binding</keyword>
<sequence length="280" mass="30611">MNNNFTTKDFLKAKMDGRKITMLTAYDYPTSKIIDQAGIDCILVGDSLGMVVLGYEDTTKVTVEDMIHHTKAVVRGAKRAMVVSDLPFTSYHTGVYDSVRNAARLVSEGGCKAVKLEGGEDFKDEIKAIIRAGIPVMGHLGYTPQSINIFGGHKVQGKTIEGARKLLKDALALQEAGVFSIVLECIPMRLAALISEKLSIPTIGIGSGVECDGQVIVIHDAVGLYRDFSPKHVKKYACVGDIIEQSAKDYINDVTNKYFPQACNSYKIEDEVIDILRGEF</sequence>
<dbReference type="PATRIC" id="fig|398512.5.peg.734"/>
<evidence type="ECO:0000313" key="11">
    <source>
        <dbReference type="EMBL" id="KNY25449.1"/>
    </source>
</evidence>
<dbReference type="NCBIfam" id="NF001452">
    <property type="entry name" value="PRK00311.1"/>
    <property type="match status" value="1"/>
</dbReference>
<dbReference type="CDD" id="cd06557">
    <property type="entry name" value="KPHMT-like"/>
    <property type="match status" value="1"/>
</dbReference>
<evidence type="ECO:0000256" key="8">
    <source>
        <dbReference type="PIRSR" id="PIRSR000388-1"/>
    </source>
</evidence>
<evidence type="ECO:0000256" key="4">
    <source>
        <dbReference type="ARBA" id="ARBA00022655"/>
    </source>
</evidence>
<feature type="binding site" evidence="7 10">
    <location>
        <position position="117"/>
    </location>
    <ligand>
        <name>Mg(2+)</name>
        <dbReference type="ChEBI" id="CHEBI:18420"/>
    </ligand>
</feature>
<comment type="cofactor">
    <cofactor evidence="7 10">
        <name>Mg(2+)</name>
        <dbReference type="ChEBI" id="CHEBI:18420"/>
    </cofactor>
    <text evidence="7 10">Binds 1 Mg(2+) ion per subunit.</text>
</comment>
<feature type="binding site" evidence="7 10">
    <location>
        <position position="46"/>
    </location>
    <ligand>
        <name>Mg(2+)</name>
        <dbReference type="ChEBI" id="CHEBI:18420"/>
    </ligand>
</feature>
<dbReference type="AlphaFoldDB" id="A0A0L6JI84"/>
<dbReference type="GO" id="GO:0008168">
    <property type="term" value="F:methyltransferase activity"/>
    <property type="evidence" value="ECO:0007669"/>
    <property type="project" value="UniProtKB-KW"/>
</dbReference>
<gene>
    <name evidence="7" type="primary">panB</name>
    <name evidence="11" type="ORF">Bccel_0709</name>
</gene>
<dbReference type="RefSeq" id="WP_036943032.1">
    <property type="nucleotide sequence ID" value="NZ_JQKC01000020.1"/>
</dbReference>
<comment type="caution">
    <text evidence="11">The sequence shown here is derived from an EMBL/GenBank/DDBJ whole genome shotgun (WGS) entry which is preliminary data.</text>
</comment>
<dbReference type="STRING" id="398512.Bccel_0709"/>
<evidence type="ECO:0000313" key="12">
    <source>
        <dbReference type="Proteomes" id="UP000036923"/>
    </source>
</evidence>
<keyword evidence="11" id="KW-0489">Methyltransferase</keyword>
<dbReference type="PANTHER" id="PTHR20881">
    <property type="entry name" value="3-METHYL-2-OXOBUTANOATE HYDROXYMETHYLTRANSFERASE"/>
    <property type="match status" value="1"/>
</dbReference>
<keyword evidence="5 7" id="KW-0808">Transferase</keyword>
<dbReference type="InterPro" id="IPR040442">
    <property type="entry name" value="Pyrv_kinase-like_dom_sf"/>
</dbReference>
<evidence type="ECO:0000256" key="2">
    <source>
        <dbReference type="ARBA" id="ARBA00008676"/>
    </source>
</evidence>
<dbReference type="GO" id="GO:0032259">
    <property type="term" value="P:methylation"/>
    <property type="evidence" value="ECO:0007669"/>
    <property type="project" value="UniProtKB-KW"/>
</dbReference>
<dbReference type="InterPro" id="IPR003700">
    <property type="entry name" value="Pantoate_hydroxy_MeTrfase"/>
</dbReference>
<dbReference type="HAMAP" id="MF_00156">
    <property type="entry name" value="PanB"/>
    <property type="match status" value="1"/>
</dbReference>
<dbReference type="EMBL" id="LGTC01000001">
    <property type="protein sequence ID" value="KNY25449.1"/>
    <property type="molecule type" value="Genomic_DNA"/>
</dbReference>
<dbReference type="Pfam" id="PF02548">
    <property type="entry name" value="Pantoate_transf"/>
    <property type="match status" value="1"/>
</dbReference>
<dbReference type="EC" id="2.1.2.11" evidence="7"/>
<keyword evidence="7" id="KW-0963">Cytoplasm</keyword>
<comment type="subunit">
    <text evidence="3 7">Homodecamer; pentamer of dimers.</text>
</comment>
<comment type="similarity">
    <text evidence="2 7">Belongs to the PanB family.</text>
</comment>
<protein>
    <recommendedName>
        <fullName evidence="7">3-methyl-2-oxobutanoate hydroxymethyltransferase</fullName>
        <ecNumber evidence="7">2.1.2.11</ecNumber>
    </recommendedName>
    <alternativeName>
        <fullName evidence="7">Ketopantoate hydroxymethyltransferase</fullName>
        <shortName evidence="7">KPHMT</shortName>
    </alternativeName>
</protein>
<dbReference type="Proteomes" id="UP000036923">
    <property type="component" value="Unassembled WGS sequence"/>
</dbReference>
<organism evidence="11 12">
    <name type="scientific">Pseudobacteroides cellulosolvens ATCC 35603 = DSM 2933</name>
    <dbReference type="NCBI Taxonomy" id="398512"/>
    <lineage>
        <taxon>Bacteria</taxon>
        <taxon>Bacillati</taxon>
        <taxon>Bacillota</taxon>
        <taxon>Clostridia</taxon>
        <taxon>Eubacteriales</taxon>
        <taxon>Oscillospiraceae</taxon>
        <taxon>Pseudobacteroides</taxon>
    </lineage>
</organism>
<dbReference type="NCBIfam" id="TIGR00222">
    <property type="entry name" value="panB"/>
    <property type="match status" value="1"/>
</dbReference>
<keyword evidence="7 10" id="KW-0460">Magnesium</keyword>
<dbReference type="GO" id="GO:0003864">
    <property type="term" value="F:3-methyl-2-oxobutanoate hydroxymethyltransferase activity"/>
    <property type="evidence" value="ECO:0007669"/>
    <property type="project" value="UniProtKB-UniRule"/>
</dbReference>
<accession>A0A0L6JI84</accession>
<comment type="function">
    <text evidence="6 7">Catalyzes the reversible reaction in which hydroxymethyl group from 5,10-methylenetetrahydrofolate is transferred onto alpha-ketoisovalerate to form ketopantoate.</text>
</comment>
<dbReference type="eggNOG" id="COG0413">
    <property type="taxonomic scope" value="Bacteria"/>
</dbReference>
<dbReference type="PIRSF" id="PIRSF000388">
    <property type="entry name" value="Pantoate_hydroxy_MeTrfase"/>
    <property type="match status" value="1"/>
</dbReference>
<name>A0A0L6JI84_9FIRM</name>
<dbReference type="InterPro" id="IPR015813">
    <property type="entry name" value="Pyrv/PenolPyrv_kinase-like_dom"/>
</dbReference>
<feature type="binding site" evidence="7 9">
    <location>
        <position position="115"/>
    </location>
    <ligand>
        <name>3-methyl-2-oxobutanoate</name>
        <dbReference type="ChEBI" id="CHEBI:11851"/>
    </ligand>
</feature>
<evidence type="ECO:0000256" key="6">
    <source>
        <dbReference type="ARBA" id="ARBA00056497"/>
    </source>
</evidence>
<feature type="active site" description="Proton acceptor" evidence="7 8">
    <location>
        <position position="184"/>
    </location>
</feature>
<reference evidence="12" key="1">
    <citation type="submission" date="2015-07" db="EMBL/GenBank/DDBJ databases">
        <title>Near-Complete Genome Sequence of the Cellulolytic Bacterium Bacteroides (Pseudobacteroides) cellulosolvens ATCC 35603.</title>
        <authorList>
            <person name="Dassa B."/>
            <person name="Utturkar S.M."/>
            <person name="Klingeman D.M."/>
            <person name="Hurt R.A."/>
            <person name="Keller M."/>
            <person name="Xu J."/>
            <person name="Reddy Y.H.K."/>
            <person name="Borovok I."/>
            <person name="Grinberg I.R."/>
            <person name="Lamed R."/>
            <person name="Zhivin O."/>
            <person name="Bayer E.A."/>
            <person name="Brown S.D."/>
        </authorList>
    </citation>
    <scope>NUCLEOTIDE SEQUENCE [LARGE SCALE GENOMIC DNA]</scope>
    <source>
        <strain evidence="12">DSM 2933</strain>
    </source>
</reference>
<feature type="binding site" evidence="7 9">
    <location>
        <position position="85"/>
    </location>
    <ligand>
        <name>3-methyl-2-oxobutanoate</name>
        <dbReference type="ChEBI" id="CHEBI:11851"/>
    </ligand>
</feature>
<dbReference type="Gene3D" id="3.20.20.60">
    <property type="entry name" value="Phosphoenolpyruvate-binding domains"/>
    <property type="match status" value="1"/>
</dbReference>
<evidence type="ECO:0000256" key="5">
    <source>
        <dbReference type="ARBA" id="ARBA00022679"/>
    </source>
</evidence>
<dbReference type="GO" id="GO:0005737">
    <property type="term" value="C:cytoplasm"/>
    <property type="evidence" value="ECO:0007669"/>
    <property type="project" value="UniProtKB-SubCell"/>
</dbReference>
<comment type="subcellular location">
    <subcellularLocation>
        <location evidence="7">Cytoplasm</location>
    </subcellularLocation>
</comment>
<dbReference type="GO" id="GO:0000287">
    <property type="term" value="F:magnesium ion binding"/>
    <property type="evidence" value="ECO:0007669"/>
    <property type="project" value="TreeGrafter"/>
</dbReference>
<comment type="catalytic activity">
    <reaction evidence="7">
        <text>(6R)-5,10-methylene-5,6,7,8-tetrahydrofolate + 3-methyl-2-oxobutanoate + H2O = 2-dehydropantoate + (6S)-5,6,7,8-tetrahydrofolate</text>
        <dbReference type="Rhea" id="RHEA:11824"/>
        <dbReference type="ChEBI" id="CHEBI:11561"/>
        <dbReference type="ChEBI" id="CHEBI:11851"/>
        <dbReference type="ChEBI" id="CHEBI:15377"/>
        <dbReference type="ChEBI" id="CHEBI:15636"/>
        <dbReference type="ChEBI" id="CHEBI:57453"/>
        <dbReference type="EC" id="2.1.2.11"/>
    </reaction>
</comment>
<dbReference type="OrthoDB" id="9781789at2"/>
<feature type="binding site" evidence="7 9">
    <location>
        <begin position="46"/>
        <end position="47"/>
    </location>
    <ligand>
        <name>3-methyl-2-oxobutanoate</name>
        <dbReference type="ChEBI" id="CHEBI:11851"/>
    </ligand>
</feature>
<evidence type="ECO:0000256" key="3">
    <source>
        <dbReference type="ARBA" id="ARBA00011424"/>
    </source>
</evidence>
<keyword evidence="4 7" id="KW-0566">Pantothenate biosynthesis</keyword>
<dbReference type="SUPFAM" id="SSF51621">
    <property type="entry name" value="Phosphoenolpyruvate/pyruvate domain"/>
    <property type="match status" value="1"/>
</dbReference>
<keyword evidence="12" id="KW-1185">Reference proteome</keyword>
<evidence type="ECO:0000256" key="10">
    <source>
        <dbReference type="PIRSR" id="PIRSR000388-3"/>
    </source>
</evidence>
<evidence type="ECO:0000256" key="7">
    <source>
        <dbReference type="HAMAP-Rule" id="MF_00156"/>
    </source>
</evidence>